<proteinExistence type="predicted"/>
<organism evidence="2 3">
    <name type="scientific">Caenorhabditis tropicalis</name>
    <dbReference type="NCBI Taxonomy" id="1561998"/>
    <lineage>
        <taxon>Eukaryota</taxon>
        <taxon>Metazoa</taxon>
        <taxon>Ecdysozoa</taxon>
        <taxon>Nematoda</taxon>
        <taxon>Chromadorea</taxon>
        <taxon>Rhabditida</taxon>
        <taxon>Rhabditina</taxon>
        <taxon>Rhabditomorpha</taxon>
        <taxon>Rhabditoidea</taxon>
        <taxon>Rhabditidae</taxon>
        <taxon>Peloderinae</taxon>
        <taxon>Caenorhabditis</taxon>
    </lineage>
</organism>
<feature type="region of interest" description="Disordered" evidence="1">
    <location>
        <begin position="1"/>
        <end position="20"/>
    </location>
</feature>
<accession>A0A1I7SYD6</accession>
<dbReference type="Proteomes" id="UP000095282">
    <property type="component" value="Unplaced"/>
</dbReference>
<reference evidence="3" key="1">
    <citation type="submission" date="2016-11" db="UniProtKB">
        <authorList>
            <consortium name="WormBaseParasite"/>
        </authorList>
    </citation>
    <scope>IDENTIFICATION</scope>
</reference>
<evidence type="ECO:0000313" key="2">
    <source>
        <dbReference type="Proteomes" id="UP000095282"/>
    </source>
</evidence>
<evidence type="ECO:0000313" key="3">
    <source>
        <dbReference type="WBParaSite" id="Csp11.Scaffold294.g774.t1"/>
    </source>
</evidence>
<sequence>MVGRDVTYENGGTQRDAEELVKRGGGDVPEGCYLTGGFDVEALQKVTQPAAPAEKLQMYELEEHPYKPIWKEQRKTDVLAFVSLFSRGRGGMHADVVEVCCMGLIYMRRTGWFIGR</sequence>
<name>A0A1I7SYD6_9PELO</name>
<dbReference type="AlphaFoldDB" id="A0A1I7SYD6"/>
<evidence type="ECO:0000256" key="1">
    <source>
        <dbReference type="SAM" id="MobiDB-lite"/>
    </source>
</evidence>
<dbReference type="WBParaSite" id="Csp11.Scaffold294.g774.t1">
    <property type="protein sequence ID" value="Csp11.Scaffold294.g774.t1"/>
    <property type="gene ID" value="Csp11.Scaffold294.g774"/>
</dbReference>
<keyword evidence="2" id="KW-1185">Reference proteome</keyword>
<protein>
    <submittedName>
        <fullName evidence="3">Phosphoglycerate kinase</fullName>
    </submittedName>
</protein>